<evidence type="ECO:0000256" key="1">
    <source>
        <dbReference type="SAM" id="SignalP"/>
    </source>
</evidence>
<comment type="caution">
    <text evidence="2">The sequence shown here is derived from an EMBL/GenBank/DDBJ whole genome shotgun (WGS) entry which is preliminary data.</text>
</comment>
<name>A0A7V9AC24_9BACT</name>
<protein>
    <recommendedName>
        <fullName evidence="4">Cytochrome c domain-containing protein</fullName>
    </recommendedName>
</protein>
<evidence type="ECO:0008006" key="4">
    <source>
        <dbReference type="Google" id="ProtNLM"/>
    </source>
</evidence>
<keyword evidence="3" id="KW-1185">Reference proteome</keyword>
<feature type="signal peptide" evidence="1">
    <location>
        <begin position="1"/>
        <end position="22"/>
    </location>
</feature>
<proteinExistence type="predicted"/>
<dbReference type="EMBL" id="JACEFB010000007">
    <property type="protein sequence ID" value="MBA2226683.1"/>
    <property type="molecule type" value="Genomic_DNA"/>
</dbReference>
<keyword evidence="1" id="KW-0732">Signal</keyword>
<feature type="chain" id="PRO_5030616928" description="Cytochrome c domain-containing protein" evidence="1">
    <location>
        <begin position="23"/>
        <end position="435"/>
    </location>
</feature>
<organism evidence="2 3">
    <name type="scientific">Thermogemmata fonticola</name>
    <dbReference type="NCBI Taxonomy" id="2755323"/>
    <lineage>
        <taxon>Bacteria</taxon>
        <taxon>Pseudomonadati</taxon>
        <taxon>Planctomycetota</taxon>
        <taxon>Planctomycetia</taxon>
        <taxon>Gemmatales</taxon>
        <taxon>Gemmataceae</taxon>
        <taxon>Thermogemmata</taxon>
    </lineage>
</organism>
<sequence>MRHLRWLAALAASWGCWLPAWGQNADFEREPISYRTAPADNVVTALQSRLDRGEVRLKWSEEHGYLPSLLEALGVPKSSQVLVFSKTSLQRERIGPKTPRAIYFNDDVYIGYCLGGEVMEVSAVDPQLGTVFYTLDQVPEEKPRFFRQRDNCLSCHASSATGGVPGHLVRSVFPDRRGLPILSLGSYRTDHTSPLEERWGGWYVTGRHGRLMHMGNWIVENKQEAELSANQKGQNITDLRPFFTVGRYLTPHSDIVALLVLEHQVECHNRLTKALLETRLALHYEQTLNRELGEPAGKQWESARRRIQTAGEQLLEYLLFSKQATWTEPIQGTSSFAEEFAARGPFDRQGRSLRQFDLNRRLFRYPCSYLIYSRAFRELPPEVKGYVLRRLQEVLSGADTSARFAHLTAAERRAIHEILQDTLPDYAALATTKPK</sequence>
<evidence type="ECO:0000313" key="2">
    <source>
        <dbReference type="EMBL" id="MBA2226683.1"/>
    </source>
</evidence>
<accession>A0A7V9AC24</accession>
<evidence type="ECO:0000313" key="3">
    <source>
        <dbReference type="Proteomes" id="UP000542342"/>
    </source>
</evidence>
<dbReference type="AlphaFoldDB" id="A0A7V9AC24"/>
<reference evidence="2 3" key="1">
    <citation type="submission" date="2020-07" db="EMBL/GenBank/DDBJ databases">
        <title>Thermogemmata thermophila gen. nov., sp. nov., a novel moderate thermophilic planctomycete from a Kamchatka hot spring.</title>
        <authorList>
            <person name="Elcheninov A.G."/>
            <person name="Podosokorskaya O.A."/>
            <person name="Kovaleva O.L."/>
            <person name="Novikov A."/>
            <person name="Bonch-Osmolovskaya E.A."/>
            <person name="Toshchakov S.V."/>
            <person name="Kublanov I.V."/>
        </authorList>
    </citation>
    <scope>NUCLEOTIDE SEQUENCE [LARGE SCALE GENOMIC DNA]</scope>
    <source>
        <strain evidence="2 3">2918</strain>
    </source>
</reference>
<gene>
    <name evidence="2" type="ORF">H0921_10980</name>
</gene>
<dbReference type="Proteomes" id="UP000542342">
    <property type="component" value="Unassembled WGS sequence"/>
</dbReference>
<dbReference type="RefSeq" id="WP_194538128.1">
    <property type="nucleotide sequence ID" value="NZ_JACEFB010000007.1"/>
</dbReference>